<sequence>PSIARAKGPKRLAVGADGCWWWFLFPSSRFVEIGVSLSPSPPPPPLVPIIRDARRDGTLVFAAPAPPLIDGRRPPMDYDAAAADDGVDKRGAMAPSADVMGAASPPLLRSPIDQGPVS</sequence>
<name>A0A426YB10_ENSVE</name>
<reference evidence="2 3" key="1">
    <citation type="journal article" date="2014" name="Agronomy (Basel)">
        <title>A Draft Genome Sequence for Ensete ventricosum, the Drought-Tolerant Tree Against Hunger.</title>
        <authorList>
            <person name="Harrison J."/>
            <person name="Moore K.A."/>
            <person name="Paszkiewicz K."/>
            <person name="Jones T."/>
            <person name="Grant M."/>
            <person name="Ambacheew D."/>
            <person name="Muzemil S."/>
            <person name="Studholme D.J."/>
        </authorList>
    </citation>
    <scope>NUCLEOTIDE SEQUENCE [LARGE SCALE GENOMIC DNA]</scope>
</reference>
<comment type="caution">
    <text evidence="2">The sequence shown here is derived from an EMBL/GenBank/DDBJ whole genome shotgun (WGS) entry which is preliminary data.</text>
</comment>
<feature type="non-terminal residue" evidence="2">
    <location>
        <position position="1"/>
    </location>
</feature>
<dbReference type="AlphaFoldDB" id="A0A426YB10"/>
<dbReference type="Proteomes" id="UP000287651">
    <property type="component" value="Unassembled WGS sequence"/>
</dbReference>
<organism evidence="2 3">
    <name type="scientific">Ensete ventricosum</name>
    <name type="common">Abyssinian banana</name>
    <name type="synonym">Musa ensete</name>
    <dbReference type="NCBI Taxonomy" id="4639"/>
    <lineage>
        <taxon>Eukaryota</taxon>
        <taxon>Viridiplantae</taxon>
        <taxon>Streptophyta</taxon>
        <taxon>Embryophyta</taxon>
        <taxon>Tracheophyta</taxon>
        <taxon>Spermatophyta</taxon>
        <taxon>Magnoliopsida</taxon>
        <taxon>Liliopsida</taxon>
        <taxon>Zingiberales</taxon>
        <taxon>Musaceae</taxon>
        <taxon>Ensete</taxon>
    </lineage>
</organism>
<gene>
    <name evidence="2" type="ORF">B296_00052775</name>
</gene>
<evidence type="ECO:0000313" key="3">
    <source>
        <dbReference type="Proteomes" id="UP000287651"/>
    </source>
</evidence>
<feature type="region of interest" description="Disordered" evidence="1">
    <location>
        <begin position="71"/>
        <end position="118"/>
    </location>
</feature>
<dbReference type="EMBL" id="AMZH03013676">
    <property type="protein sequence ID" value="RRT48876.1"/>
    <property type="molecule type" value="Genomic_DNA"/>
</dbReference>
<evidence type="ECO:0000313" key="2">
    <source>
        <dbReference type="EMBL" id="RRT48876.1"/>
    </source>
</evidence>
<evidence type="ECO:0000256" key="1">
    <source>
        <dbReference type="SAM" id="MobiDB-lite"/>
    </source>
</evidence>
<protein>
    <submittedName>
        <fullName evidence="2">Uncharacterized protein</fullName>
    </submittedName>
</protein>
<accession>A0A426YB10</accession>
<proteinExistence type="predicted"/>